<dbReference type="EMBL" id="FQYY01000010">
    <property type="protein sequence ID" value="SHJ19438.1"/>
    <property type="molecule type" value="Genomic_DNA"/>
</dbReference>
<evidence type="ECO:0000313" key="2">
    <source>
        <dbReference type="Proteomes" id="UP000184225"/>
    </source>
</evidence>
<dbReference type="AlphaFoldDB" id="A0A1M6HB26"/>
<proteinExistence type="predicted"/>
<organism evidence="1 2">
    <name type="scientific">Mesonia phycicola</name>
    <dbReference type="NCBI Taxonomy" id="579105"/>
    <lineage>
        <taxon>Bacteria</taxon>
        <taxon>Pseudomonadati</taxon>
        <taxon>Bacteroidota</taxon>
        <taxon>Flavobacteriia</taxon>
        <taxon>Flavobacteriales</taxon>
        <taxon>Flavobacteriaceae</taxon>
        <taxon>Mesonia</taxon>
    </lineage>
</organism>
<dbReference type="RefSeq" id="WP_073153371.1">
    <property type="nucleotide sequence ID" value="NZ_FQYY01000010.1"/>
</dbReference>
<keyword evidence="2" id="KW-1185">Reference proteome</keyword>
<accession>A0A1M6HB26</accession>
<sequence>MDFKTMLQLPVLDTKTVINVLQEIADIERNEERPQMPQVSITTSSSSANGFFVNYDSDKHTILLCDMYDRKAQFQYIEVHSVASITVSNINKYSYLLSDGNIPFVPEDDEIPTVLQLKKDIKALEEEVKANLEKGFSIAFNYNGTPEAIDKFYASKVIKLLQKTLSNIAADNLAKTAFTDTITTVNFCLGLENKTVQEKEVITITIDTSKGLKSFPKEKQLQEQIEKGL</sequence>
<gene>
    <name evidence="1" type="ORF">SAMN04488096_11037</name>
</gene>
<evidence type="ECO:0000313" key="1">
    <source>
        <dbReference type="EMBL" id="SHJ19438.1"/>
    </source>
</evidence>
<dbReference type="STRING" id="579105.SAMN04488096_11037"/>
<name>A0A1M6HB26_9FLAO</name>
<dbReference type="OrthoDB" id="1175973at2"/>
<reference evidence="1 2" key="1">
    <citation type="submission" date="2016-11" db="EMBL/GenBank/DDBJ databases">
        <authorList>
            <person name="Jaros S."/>
            <person name="Januszkiewicz K."/>
            <person name="Wedrychowicz H."/>
        </authorList>
    </citation>
    <scope>NUCLEOTIDE SEQUENCE [LARGE SCALE GENOMIC DNA]</scope>
    <source>
        <strain evidence="1 2">DSM 21425</strain>
    </source>
</reference>
<dbReference type="Proteomes" id="UP000184225">
    <property type="component" value="Unassembled WGS sequence"/>
</dbReference>
<protein>
    <submittedName>
        <fullName evidence="1">Uncharacterized protein</fullName>
    </submittedName>
</protein>